<dbReference type="EMBL" id="DSDY01000098">
    <property type="protein sequence ID" value="HDS10575.1"/>
    <property type="molecule type" value="Genomic_DNA"/>
</dbReference>
<keyword evidence="2 4" id="KW-0456">Lyase</keyword>
<comment type="similarity">
    <text evidence="4">Belongs to the PEPCase type 2 family.</text>
</comment>
<dbReference type="GO" id="GO:0006107">
    <property type="term" value="P:oxaloacetate metabolic process"/>
    <property type="evidence" value="ECO:0007669"/>
    <property type="project" value="UniProtKB-UniRule"/>
</dbReference>
<evidence type="ECO:0000256" key="5">
    <source>
        <dbReference type="NCBIfam" id="TIGR02751"/>
    </source>
</evidence>
<name>A0A7C1E3X4_9CREN</name>
<evidence type="ECO:0000256" key="1">
    <source>
        <dbReference type="ARBA" id="ARBA00022842"/>
    </source>
</evidence>
<dbReference type="GO" id="GO:0000287">
    <property type="term" value="F:magnesium ion binding"/>
    <property type="evidence" value="ECO:0007669"/>
    <property type="project" value="UniProtKB-UniRule"/>
</dbReference>
<proteinExistence type="inferred from homology"/>
<dbReference type="HAMAP" id="MF_01904">
    <property type="entry name" value="PEPcase_type2"/>
    <property type="match status" value="1"/>
</dbReference>
<comment type="caution">
    <text evidence="6">The sequence shown here is derived from an EMBL/GenBank/DDBJ whole genome shotgun (WGS) entry which is preliminary data.</text>
</comment>
<gene>
    <name evidence="4 6" type="primary">ppcA</name>
    <name evidence="6" type="ORF">ENO04_02995</name>
</gene>
<comment type="cofactor">
    <cofactor evidence="4">
        <name>Mg(2+)</name>
        <dbReference type="ChEBI" id="CHEBI:18420"/>
    </cofactor>
</comment>
<dbReference type="EC" id="4.1.1.31" evidence="4 5"/>
<dbReference type="PIRSF" id="PIRSF006677">
    <property type="entry name" value="UCP006677"/>
    <property type="match status" value="1"/>
</dbReference>
<dbReference type="GO" id="GO:0008964">
    <property type="term" value="F:phosphoenolpyruvate carboxylase activity"/>
    <property type="evidence" value="ECO:0007669"/>
    <property type="project" value="UniProtKB-UniRule"/>
</dbReference>
<dbReference type="GO" id="GO:0006099">
    <property type="term" value="P:tricarboxylic acid cycle"/>
    <property type="evidence" value="ECO:0007669"/>
    <property type="project" value="InterPro"/>
</dbReference>
<comment type="subunit">
    <text evidence="4">Homotetramer.</text>
</comment>
<dbReference type="InterPro" id="IPR015813">
    <property type="entry name" value="Pyrv/PenolPyrv_kinase-like_dom"/>
</dbReference>
<keyword evidence="3 4" id="KW-0120">Carbon dioxide fixation</keyword>
<comment type="function">
    <text evidence="4">Catalyzes the irreversible beta-carboxylation of phosphoenolpyruvate (PEP) to form oxaloacetate (OAA), a four-carbon dicarboxylic acid source for the tricarboxylic acid cycle.</text>
</comment>
<dbReference type="SUPFAM" id="SSF51621">
    <property type="entry name" value="Phosphoenolpyruvate/pyruvate domain"/>
    <property type="match status" value="1"/>
</dbReference>
<protein>
    <recommendedName>
        <fullName evidence="4 5">Phosphoenolpyruvate carboxylase</fullName>
        <shortName evidence="4">PEPC</shortName>
        <shortName evidence="4">PEPCase</shortName>
        <ecNumber evidence="4 5">4.1.1.31</ecNumber>
    </recommendedName>
</protein>
<keyword evidence="1 4" id="KW-0460">Magnesium</keyword>
<dbReference type="AlphaFoldDB" id="A0A7C1E3X4"/>
<comment type="catalytic activity">
    <reaction evidence="4">
        <text>oxaloacetate + phosphate = phosphoenolpyruvate + hydrogencarbonate</text>
        <dbReference type="Rhea" id="RHEA:28370"/>
        <dbReference type="ChEBI" id="CHEBI:16452"/>
        <dbReference type="ChEBI" id="CHEBI:17544"/>
        <dbReference type="ChEBI" id="CHEBI:43474"/>
        <dbReference type="ChEBI" id="CHEBI:58702"/>
        <dbReference type="EC" id="4.1.1.31"/>
    </reaction>
</comment>
<keyword evidence="6" id="KW-0670">Pyruvate</keyword>
<dbReference type="NCBIfam" id="TIGR02751">
    <property type="entry name" value="PEPCase_arch"/>
    <property type="match status" value="1"/>
</dbReference>
<reference evidence="6" key="1">
    <citation type="journal article" date="2020" name="mSystems">
        <title>Genome- and Community-Level Interaction Insights into Carbon Utilization and Element Cycling Functions of Hydrothermarchaeota in Hydrothermal Sediment.</title>
        <authorList>
            <person name="Zhou Z."/>
            <person name="Liu Y."/>
            <person name="Xu W."/>
            <person name="Pan J."/>
            <person name="Luo Z.H."/>
            <person name="Li M."/>
        </authorList>
    </citation>
    <scope>NUCLEOTIDE SEQUENCE [LARGE SCALE GENOMIC DNA]</scope>
    <source>
        <strain evidence="6">SpSt-123</strain>
    </source>
</reference>
<dbReference type="Pfam" id="PF14010">
    <property type="entry name" value="PEPcase_2"/>
    <property type="match status" value="1"/>
</dbReference>
<evidence type="ECO:0000313" key="6">
    <source>
        <dbReference type="EMBL" id="HDS10575.1"/>
    </source>
</evidence>
<evidence type="ECO:0000256" key="2">
    <source>
        <dbReference type="ARBA" id="ARBA00023239"/>
    </source>
</evidence>
<accession>A0A7C1E3X4</accession>
<evidence type="ECO:0000256" key="3">
    <source>
        <dbReference type="ARBA" id="ARBA00023300"/>
    </source>
</evidence>
<sequence>MRKFIPRTMATQHPDNAVVPKWSKWEIIQGDDEVYEAYYNYSKLDIKEVMWDSEGKDVDLHVTRKLLERFPDFFSKNKLGEDYYLTYRLPNPLIEGADRKVFMETIESITTACDVSKAFYGDDSPCPIFEVIMPMTTSHKLPVAVSLYYEKAVRNRQDIELINGLRVKDLVGLIYPEKIEVIPLIEDMESILNIREIVGKTIDMLNLDYIRVFIARSDPAMNYGLIPAVLLAKIAISELFALSSEEGKDIYPIIGVGSLPFRGGLTPLSVEDNLREYSGFCTFTIQSAFRYDYGEDAVIQAVRKINQSTPGKPKVIDKSDIEVLLRIINKLVPEYQLRIEALSELINQVAELIPRRRARKLHVGLFGYPRSMGKIRLPRAIPFVGSMYSIGLPPEIIGISALDRLSEEEYSLLKELYVNLEQDLARAFQYYSPNTLQYITKITQLPDDVYRKILIDYKYVEEKIKLRESEGFEERKHTVLSELLLLCLKEKRIEEAKKYIEEMAVLRKSLG</sequence>
<evidence type="ECO:0000256" key="4">
    <source>
        <dbReference type="HAMAP-Rule" id="MF_01904"/>
    </source>
</evidence>
<dbReference type="InterPro" id="IPR007566">
    <property type="entry name" value="PEP_COase_arc-type"/>
</dbReference>
<organism evidence="6">
    <name type="scientific">Fervidicoccus fontis</name>
    <dbReference type="NCBI Taxonomy" id="683846"/>
    <lineage>
        <taxon>Archaea</taxon>
        <taxon>Thermoproteota</taxon>
        <taxon>Thermoprotei</taxon>
        <taxon>Fervidicoccales</taxon>
        <taxon>Fervidicoccaceae</taxon>
        <taxon>Fervidicoccus</taxon>
    </lineage>
</organism>
<dbReference type="GO" id="GO:0015977">
    <property type="term" value="P:carbon fixation"/>
    <property type="evidence" value="ECO:0007669"/>
    <property type="project" value="UniProtKB-UniRule"/>
</dbReference>